<evidence type="ECO:0000259" key="22">
    <source>
        <dbReference type="Pfam" id="PF20478"/>
    </source>
</evidence>
<keyword evidence="6 21" id="KW-0812">Transmembrane</keyword>
<dbReference type="GO" id="GO:0032731">
    <property type="term" value="P:positive regulation of interleukin-1 beta production"/>
    <property type="evidence" value="ECO:0007669"/>
    <property type="project" value="UniProtKB-ARBA"/>
</dbReference>
<evidence type="ECO:0000256" key="11">
    <source>
        <dbReference type="ARBA" id="ARBA00023139"/>
    </source>
</evidence>
<evidence type="ECO:0000313" key="23">
    <source>
        <dbReference type="EMBL" id="NWZ24893.1"/>
    </source>
</evidence>
<dbReference type="GO" id="GO:0070588">
    <property type="term" value="P:calcium ion transmembrane transport"/>
    <property type="evidence" value="ECO:0007669"/>
    <property type="project" value="TreeGrafter"/>
</dbReference>
<evidence type="ECO:0000256" key="20">
    <source>
        <dbReference type="ARBA" id="ARBA00036634"/>
    </source>
</evidence>
<evidence type="ECO:0000256" key="7">
    <source>
        <dbReference type="ARBA" id="ARBA00022765"/>
    </source>
</evidence>
<dbReference type="InterPro" id="IPR059116">
    <property type="entry name" value="P2X_receptor"/>
</dbReference>
<dbReference type="NCBIfam" id="TIGR00863">
    <property type="entry name" value="P2X"/>
    <property type="match status" value="1"/>
</dbReference>
<evidence type="ECO:0000256" key="19">
    <source>
        <dbReference type="ARBA" id="ARBA00036239"/>
    </source>
</evidence>
<keyword evidence="7" id="KW-0013">ADP-ribosylation</keyword>
<dbReference type="GO" id="GO:0033198">
    <property type="term" value="P:response to ATP"/>
    <property type="evidence" value="ECO:0007669"/>
    <property type="project" value="InterPro"/>
</dbReference>
<dbReference type="EMBL" id="VZSO01000132">
    <property type="protein sequence ID" value="NWZ24893.1"/>
    <property type="molecule type" value="Genomic_DNA"/>
</dbReference>
<evidence type="ECO:0000256" key="8">
    <source>
        <dbReference type="ARBA" id="ARBA00022989"/>
    </source>
</evidence>
<evidence type="ECO:0000256" key="2">
    <source>
        <dbReference type="ARBA" id="ARBA00009848"/>
    </source>
</evidence>
<comment type="function">
    <text evidence="21">Receptor for ATP that acts as a ligand-gated ion channel.</text>
</comment>
<keyword evidence="5" id="KW-0597">Phosphoprotein</keyword>
<dbReference type="GO" id="GO:0032060">
    <property type="term" value="P:bleb assembly"/>
    <property type="evidence" value="ECO:0007669"/>
    <property type="project" value="UniProtKB-ARBA"/>
</dbReference>
<dbReference type="InterPro" id="IPR001429">
    <property type="entry name" value="P2X_purnocptor"/>
</dbReference>
<evidence type="ECO:0000256" key="10">
    <source>
        <dbReference type="ARBA" id="ARBA00023136"/>
    </source>
</evidence>
<keyword evidence="9 21" id="KW-0406">Ion transport</keyword>
<comment type="catalytic activity">
    <reaction evidence="20">
        <text>Ca(2+)(in) = Ca(2+)(out)</text>
        <dbReference type="Rhea" id="RHEA:29671"/>
        <dbReference type="ChEBI" id="CHEBI:29108"/>
    </reaction>
</comment>
<evidence type="ECO:0000256" key="12">
    <source>
        <dbReference type="ARBA" id="ARBA00023157"/>
    </source>
</evidence>
<comment type="catalytic activity">
    <reaction evidence="19">
        <text>Na(+)(in) = Na(+)(out)</text>
        <dbReference type="Rhea" id="RHEA:34963"/>
        <dbReference type="ChEBI" id="CHEBI:29101"/>
    </reaction>
</comment>
<evidence type="ECO:0000256" key="21">
    <source>
        <dbReference type="RuleBase" id="RU000681"/>
    </source>
</evidence>
<evidence type="ECO:0000256" key="9">
    <source>
        <dbReference type="ARBA" id="ARBA00023065"/>
    </source>
</evidence>
<accession>A0A7K7L216</accession>
<dbReference type="GO" id="GO:0051130">
    <property type="term" value="P:positive regulation of cellular component organization"/>
    <property type="evidence" value="ECO:0007669"/>
    <property type="project" value="UniProtKB-ARBA"/>
</dbReference>
<dbReference type="GO" id="GO:0005886">
    <property type="term" value="C:plasma membrane"/>
    <property type="evidence" value="ECO:0007669"/>
    <property type="project" value="UniProtKB-SubCell"/>
</dbReference>
<dbReference type="GO" id="GO:0046931">
    <property type="term" value="P:pore complex assembly"/>
    <property type="evidence" value="ECO:0007669"/>
    <property type="project" value="UniProtKB-ARBA"/>
</dbReference>
<keyword evidence="16" id="KW-0449">Lipoprotein</keyword>
<evidence type="ECO:0000256" key="14">
    <source>
        <dbReference type="ARBA" id="ARBA00023180"/>
    </source>
</evidence>
<feature type="non-terminal residue" evidence="23">
    <location>
        <position position="578"/>
    </location>
</feature>
<proteinExistence type="inferred from homology"/>
<keyword evidence="3 21" id="KW-0813">Transport</keyword>
<dbReference type="Pfam" id="PF00864">
    <property type="entry name" value="P2X_receptor"/>
    <property type="match status" value="1"/>
</dbReference>
<dbReference type="Pfam" id="PF20478">
    <property type="entry name" value="P2RX7_C"/>
    <property type="match status" value="1"/>
</dbReference>
<dbReference type="Gene3D" id="2.60.490.10">
    <property type="entry name" value="atp-gated p2x4 ion channel domain"/>
    <property type="match status" value="1"/>
</dbReference>
<evidence type="ECO:0000313" key="24">
    <source>
        <dbReference type="Proteomes" id="UP000525565"/>
    </source>
</evidence>
<comment type="subcellular location">
    <subcellularLocation>
        <location evidence="1">Cell membrane</location>
        <topology evidence="1">Multi-pass membrane protein</topology>
    </subcellularLocation>
    <subcellularLocation>
        <location evidence="21">Membrane</location>
        <topology evidence="21">Multi-pass membrane protein</topology>
    </subcellularLocation>
</comment>
<gene>
    <name evidence="23" type="primary">P2rx7</name>
    <name evidence="23" type="ORF">ASASCU_R09841</name>
</gene>
<dbReference type="GO" id="GO:0098794">
    <property type="term" value="C:postsynapse"/>
    <property type="evidence" value="ECO:0007669"/>
    <property type="project" value="GOC"/>
</dbReference>
<name>A0A7K7L216_9AVES</name>
<dbReference type="GO" id="GO:0004931">
    <property type="term" value="F:extracellularly ATP-gated monoatomic cation channel activity"/>
    <property type="evidence" value="ECO:0007669"/>
    <property type="project" value="InterPro"/>
</dbReference>
<dbReference type="PRINTS" id="PR01314">
    <property type="entry name" value="P2X7RECEPTOR"/>
</dbReference>
<keyword evidence="12" id="KW-1015">Disulfide bond</keyword>
<dbReference type="Gene3D" id="1.10.287.940">
    <property type="entry name" value="atp-gated p2x4 ion channel"/>
    <property type="match status" value="1"/>
</dbReference>
<dbReference type="GO" id="GO:0001614">
    <property type="term" value="F:purinergic nucleotide receptor activity"/>
    <property type="evidence" value="ECO:0007669"/>
    <property type="project" value="InterPro"/>
</dbReference>
<comment type="caution">
    <text evidence="23">The sequence shown here is derived from an EMBL/GenBank/DDBJ whole genome shotgun (WGS) entry which is preliminary data.</text>
</comment>
<feature type="transmembrane region" description="Helical" evidence="21">
    <location>
        <begin position="32"/>
        <end position="59"/>
    </location>
</feature>
<dbReference type="GO" id="GO:0051049">
    <property type="term" value="P:regulation of transport"/>
    <property type="evidence" value="ECO:0007669"/>
    <property type="project" value="UniProtKB-ARBA"/>
</dbReference>
<dbReference type="GO" id="GO:0015748">
    <property type="term" value="P:organophosphate ester transport"/>
    <property type="evidence" value="ECO:0007669"/>
    <property type="project" value="UniProtKB-ARBA"/>
</dbReference>
<keyword evidence="10 21" id="KW-0472">Membrane</keyword>
<evidence type="ECO:0000256" key="15">
    <source>
        <dbReference type="ARBA" id="ARBA00023286"/>
    </source>
</evidence>
<dbReference type="InterPro" id="IPR046815">
    <property type="entry name" value="P2RX7_C"/>
</dbReference>
<keyword evidence="24" id="KW-1185">Reference proteome</keyword>
<dbReference type="GO" id="GO:0005524">
    <property type="term" value="F:ATP binding"/>
    <property type="evidence" value="ECO:0007669"/>
    <property type="project" value="InterPro"/>
</dbReference>
<keyword evidence="17 21" id="KW-0407">Ion channel</keyword>
<dbReference type="PANTHER" id="PTHR10125:SF13">
    <property type="entry name" value="P2X PURINOCEPTOR 7"/>
    <property type="match status" value="1"/>
</dbReference>
<dbReference type="InterPro" id="IPR003050">
    <property type="entry name" value="P2X7_purinoceptor"/>
</dbReference>
<protein>
    <recommendedName>
        <fullName evidence="21">P2X purinoceptor</fullName>
    </recommendedName>
</protein>
<evidence type="ECO:0000256" key="13">
    <source>
        <dbReference type="ARBA" id="ARBA00023170"/>
    </source>
</evidence>
<keyword evidence="14" id="KW-0325">Glycoprotein</keyword>
<feature type="domain" description="P2X purinoreceptor 7 intracellular" evidence="22">
    <location>
        <begin position="394"/>
        <end position="576"/>
    </location>
</feature>
<dbReference type="FunFam" id="2.60.490.10:FF:000002">
    <property type="entry name" value="P2X purinoceptor"/>
    <property type="match status" value="1"/>
</dbReference>
<dbReference type="AlphaFoldDB" id="A0A7K7L216"/>
<evidence type="ECO:0000256" key="6">
    <source>
        <dbReference type="ARBA" id="ARBA00022692"/>
    </source>
</evidence>
<keyword evidence="13 21" id="KW-0675">Receptor</keyword>
<dbReference type="InterPro" id="IPR027309">
    <property type="entry name" value="P2X_extracellular_dom_sf"/>
</dbReference>
<evidence type="ECO:0000256" key="3">
    <source>
        <dbReference type="ARBA" id="ARBA00022448"/>
    </source>
</evidence>
<keyword evidence="11" id="KW-0564">Palmitate</keyword>
<evidence type="ECO:0000256" key="1">
    <source>
        <dbReference type="ARBA" id="ARBA00004651"/>
    </source>
</evidence>
<dbReference type="GO" id="GO:0051899">
    <property type="term" value="P:membrane depolarization"/>
    <property type="evidence" value="ECO:0007669"/>
    <property type="project" value="UniProtKB-ARBA"/>
</dbReference>
<evidence type="ECO:0000256" key="16">
    <source>
        <dbReference type="ARBA" id="ARBA00023288"/>
    </source>
</evidence>
<keyword evidence="15" id="KW-1071">Ligand-gated ion channel</keyword>
<keyword evidence="8 21" id="KW-1133">Transmembrane helix</keyword>
<evidence type="ECO:0000256" key="17">
    <source>
        <dbReference type="ARBA" id="ARBA00023303"/>
    </source>
</evidence>
<comment type="similarity">
    <text evidence="2 21">Belongs to the P2X receptor family.</text>
</comment>
<feature type="non-terminal residue" evidence="23">
    <location>
        <position position="1"/>
    </location>
</feature>
<dbReference type="PANTHER" id="PTHR10125">
    <property type="entry name" value="P2X PURINOCEPTOR"/>
    <property type="match status" value="1"/>
</dbReference>
<keyword evidence="4" id="KW-1003">Cell membrane</keyword>
<evidence type="ECO:0000256" key="4">
    <source>
        <dbReference type="ARBA" id="ARBA00022475"/>
    </source>
</evidence>
<organism evidence="23 24">
    <name type="scientific">Asarcornis scutulata</name>
    <dbReference type="NCBI Taxonomy" id="75869"/>
    <lineage>
        <taxon>Eukaryota</taxon>
        <taxon>Metazoa</taxon>
        <taxon>Chordata</taxon>
        <taxon>Craniata</taxon>
        <taxon>Vertebrata</taxon>
        <taxon>Euteleostomi</taxon>
        <taxon>Archelosauria</taxon>
        <taxon>Archosauria</taxon>
        <taxon>Dinosauria</taxon>
        <taxon>Saurischia</taxon>
        <taxon>Theropoda</taxon>
        <taxon>Coelurosauria</taxon>
        <taxon>Aves</taxon>
        <taxon>Neognathae</taxon>
        <taxon>Galloanserae</taxon>
        <taxon>Anseriformes</taxon>
        <taxon>Anatidae</taxon>
        <taxon>Anatinae</taxon>
        <taxon>Asarcornis</taxon>
    </lineage>
</organism>
<comment type="catalytic activity">
    <reaction evidence="18">
        <text>K(+)(in) = K(+)(out)</text>
        <dbReference type="Rhea" id="RHEA:29463"/>
        <dbReference type="ChEBI" id="CHEBI:29103"/>
    </reaction>
</comment>
<evidence type="ECO:0000256" key="5">
    <source>
        <dbReference type="ARBA" id="ARBA00022553"/>
    </source>
</evidence>
<feature type="transmembrane region" description="Helical" evidence="21">
    <location>
        <begin position="338"/>
        <end position="363"/>
    </location>
</feature>
<reference evidence="23 24" key="1">
    <citation type="submission" date="2019-09" db="EMBL/GenBank/DDBJ databases">
        <title>Bird 10,000 Genomes (B10K) Project - Family phase.</title>
        <authorList>
            <person name="Zhang G."/>
        </authorList>
    </citation>
    <scope>NUCLEOTIDE SEQUENCE [LARGE SCALE GENOMIC DNA]</scope>
    <source>
        <strain evidence="23">OUT-0051</strain>
        <tissue evidence="23">Kidney</tissue>
    </source>
</reference>
<evidence type="ECO:0000256" key="18">
    <source>
        <dbReference type="ARBA" id="ARBA00034430"/>
    </source>
</evidence>
<dbReference type="Proteomes" id="UP000525565">
    <property type="component" value="Unassembled WGS sequence"/>
</dbReference>
<dbReference type="PRINTS" id="PR01307">
    <property type="entry name" value="P2XRECEPTOR"/>
</dbReference>
<sequence>QLLEISFSKEVSAMVSCGCLKDPFHYDSPKSIHFRSVGCVCAKWFIYVFIAIYICYTLIAHKRYQEKEEVTSSVRTSVKGVAHAVSRIWDTAEYAIPMQASLNLIDSFFVMTNVIQTENQLQGRCPEAPFAKAICSTDKSCEKGSADVHSNGVQTGRCVQYNATLKTCEIMAWCPVPMEEHPPVPAVLRSSEDFTVLIKNNIHFPKFNYTVQNISPNFNSSCTFNKITSPLCPIFRLGDILQEAKENFSEVAVKGGIIAIEIKWDCNLDSWSYYCSPEYGFRRLDDKTRTQYPGFSFRFARYYKLLNGKEQRTLFRVYGIRFDILVFGTGGKFGSVELFTFIGSTITYFGLAFTAIEIFFFLYNCSCCCKIPFCDNIIRKKYETVLEPKQVMLVSYVDKPHVILIKKPLKTSLQYAEGSIFENHPVKFSDPCSFFTKEPSENHDTEESKLSWLMQSTRSPKCPKWCCCGQCNLTQKFHEQLCCRSTDGPCITTTYWFKKLVLSRETLNKALLYEDPFLDLKDDNTSNQLRHAAYKQYVHWRFGSFELEDRAVIPSCCRGVIRSTYPKADGNYTGFKIE</sequence>